<dbReference type="PANTHER" id="PTHR42718">
    <property type="entry name" value="MAJOR FACILITATOR SUPERFAMILY MULTIDRUG TRANSPORTER MFSC"/>
    <property type="match status" value="1"/>
</dbReference>
<feature type="transmembrane region" description="Helical" evidence="5">
    <location>
        <begin position="262"/>
        <end position="285"/>
    </location>
</feature>
<dbReference type="PANTHER" id="PTHR42718:SF42">
    <property type="entry name" value="EXPORT PROTEIN"/>
    <property type="match status" value="1"/>
</dbReference>
<proteinExistence type="predicted"/>
<evidence type="ECO:0000256" key="4">
    <source>
        <dbReference type="ARBA" id="ARBA00023136"/>
    </source>
</evidence>
<evidence type="ECO:0000259" key="6">
    <source>
        <dbReference type="PROSITE" id="PS50850"/>
    </source>
</evidence>
<dbReference type="AlphaFoldDB" id="A0A6J4SKK0"/>
<evidence type="ECO:0000256" key="2">
    <source>
        <dbReference type="ARBA" id="ARBA00022692"/>
    </source>
</evidence>
<feature type="transmembrane region" description="Helical" evidence="5">
    <location>
        <begin position="160"/>
        <end position="182"/>
    </location>
</feature>
<evidence type="ECO:0000313" key="7">
    <source>
        <dbReference type="EMBL" id="CAA9498469.1"/>
    </source>
</evidence>
<dbReference type="EMBL" id="CADCVO010000337">
    <property type="protein sequence ID" value="CAA9498469.1"/>
    <property type="molecule type" value="Genomic_DNA"/>
</dbReference>
<accession>A0A6J4SKK0</accession>
<dbReference type="InterPro" id="IPR036259">
    <property type="entry name" value="MFS_trans_sf"/>
</dbReference>
<dbReference type="PRINTS" id="PR01036">
    <property type="entry name" value="TCRTETB"/>
</dbReference>
<reference evidence="7" key="1">
    <citation type="submission" date="2020-02" db="EMBL/GenBank/DDBJ databases">
        <authorList>
            <person name="Meier V. D."/>
        </authorList>
    </citation>
    <scope>NUCLEOTIDE SEQUENCE</scope>
    <source>
        <strain evidence="7">AVDCRST_MAG13</strain>
    </source>
</reference>
<name>A0A6J4SKK0_9ACTN</name>
<dbReference type="SUPFAM" id="SSF103473">
    <property type="entry name" value="MFS general substrate transporter"/>
    <property type="match status" value="1"/>
</dbReference>
<feature type="domain" description="Major facilitator superfamily (MFS) profile" evidence="6">
    <location>
        <begin position="6"/>
        <end position="498"/>
    </location>
</feature>
<evidence type="ECO:0000256" key="1">
    <source>
        <dbReference type="ARBA" id="ARBA00004651"/>
    </source>
</evidence>
<feature type="transmembrane region" description="Helical" evidence="5">
    <location>
        <begin position="194"/>
        <end position="212"/>
    </location>
</feature>
<dbReference type="Gene3D" id="1.20.1250.20">
    <property type="entry name" value="MFS general substrate transporter like domains"/>
    <property type="match status" value="1"/>
</dbReference>
<gene>
    <name evidence="7" type="ORF">AVDCRST_MAG13-2106</name>
</gene>
<comment type="subcellular location">
    <subcellularLocation>
        <location evidence="1">Cell membrane</location>
        <topology evidence="1">Multi-pass membrane protein</topology>
    </subcellularLocation>
</comment>
<evidence type="ECO:0000256" key="5">
    <source>
        <dbReference type="SAM" id="Phobius"/>
    </source>
</evidence>
<feature type="transmembrane region" description="Helical" evidence="5">
    <location>
        <begin position="134"/>
        <end position="154"/>
    </location>
</feature>
<dbReference type="GO" id="GO:0022857">
    <property type="term" value="F:transmembrane transporter activity"/>
    <property type="evidence" value="ECO:0007669"/>
    <property type="project" value="InterPro"/>
</dbReference>
<dbReference type="GO" id="GO:0005886">
    <property type="term" value="C:plasma membrane"/>
    <property type="evidence" value="ECO:0007669"/>
    <property type="project" value="UniProtKB-SubCell"/>
</dbReference>
<dbReference type="Gene3D" id="1.20.1720.10">
    <property type="entry name" value="Multidrug resistance protein D"/>
    <property type="match status" value="1"/>
</dbReference>
<feature type="transmembrane region" description="Helical" evidence="5">
    <location>
        <begin position="101"/>
        <end position="122"/>
    </location>
</feature>
<sequence>MNRSLILAVLCLCAFAVNVDTTLVNVALPTLVRELDAGTRELQWIVDAYTLTFAALVLAFGALSDRYGRREALVAGLVVYGTGNLLASLTDGATALIATRAVMGVGAAIIFPTTLSIIVQVFTDRAARAQAIGLWGASTGLAVALGPIVGGALLESSSWQATFAVKVPVALAAIALVVAVVPTSKDPSTPRLDLPGLVLSALAIGLVVFAVIEAPEAGWTSGQTVATFAAGAAAIAGFVWWEGRTRSPMLDLGLFRSARFSAASASVTVAFFALAGFIFLITQYFQFLKGYGPLETGVRLLPVATFVALTSVLGTKLAVRIGNKLVISTGLGLLAIAYAWISTVAVETSYAEIAAQMVVLGSGMGLTGAPATESIMGAVSKAKAGIGSGINDTTRELGATLGVAVIGSVYASLYAARLDGGVLAGLPAEAEEAAGESIGAAVIAASELTAAGAGGAAAQLQAATAAGFFDGLQAGCLVAAGVCLAGAVFCAVALPSRPAEAEEDAAAAVPAEAAVAAAA</sequence>
<feature type="transmembrane region" description="Helical" evidence="5">
    <location>
        <begin position="325"/>
        <end position="341"/>
    </location>
</feature>
<keyword evidence="3 5" id="KW-1133">Transmembrane helix</keyword>
<organism evidence="7">
    <name type="scientific">uncultured Solirubrobacteraceae bacterium</name>
    <dbReference type="NCBI Taxonomy" id="1162706"/>
    <lineage>
        <taxon>Bacteria</taxon>
        <taxon>Bacillati</taxon>
        <taxon>Actinomycetota</taxon>
        <taxon>Thermoleophilia</taxon>
        <taxon>Solirubrobacterales</taxon>
        <taxon>Solirubrobacteraceae</taxon>
        <taxon>environmental samples</taxon>
    </lineage>
</organism>
<protein>
    <submittedName>
        <fullName evidence="7">Uncharacterized MFS-type transporter</fullName>
    </submittedName>
</protein>
<dbReference type="Pfam" id="PF07690">
    <property type="entry name" value="MFS_1"/>
    <property type="match status" value="1"/>
</dbReference>
<keyword evidence="4 5" id="KW-0472">Membrane</keyword>
<dbReference type="CDD" id="cd17321">
    <property type="entry name" value="MFS_MMR_MDR_like"/>
    <property type="match status" value="1"/>
</dbReference>
<dbReference type="PROSITE" id="PS50850">
    <property type="entry name" value="MFS"/>
    <property type="match status" value="1"/>
</dbReference>
<feature type="transmembrane region" description="Helical" evidence="5">
    <location>
        <begin position="472"/>
        <end position="494"/>
    </location>
</feature>
<feature type="transmembrane region" description="Helical" evidence="5">
    <location>
        <begin position="72"/>
        <end position="89"/>
    </location>
</feature>
<feature type="transmembrane region" description="Helical" evidence="5">
    <location>
        <begin position="43"/>
        <end position="63"/>
    </location>
</feature>
<dbReference type="InterPro" id="IPR020846">
    <property type="entry name" value="MFS_dom"/>
</dbReference>
<feature type="transmembrane region" description="Helical" evidence="5">
    <location>
        <begin position="397"/>
        <end position="416"/>
    </location>
</feature>
<dbReference type="InterPro" id="IPR011701">
    <property type="entry name" value="MFS"/>
</dbReference>
<feature type="transmembrane region" description="Helical" evidence="5">
    <location>
        <begin position="297"/>
        <end position="318"/>
    </location>
</feature>
<keyword evidence="2 5" id="KW-0812">Transmembrane</keyword>
<feature type="transmembrane region" description="Helical" evidence="5">
    <location>
        <begin position="353"/>
        <end position="376"/>
    </location>
</feature>
<evidence type="ECO:0000256" key="3">
    <source>
        <dbReference type="ARBA" id="ARBA00022989"/>
    </source>
</evidence>
<feature type="transmembrane region" description="Helical" evidence="5">
    <location>
        <begin position="224"/>
        <end position="241"/>
    </location>
</feature>